<dbReference type="EC" id="1.1.1.193" evidence="12"/>
<keyword evidence="6 12" id="KW-0686">Riboflavin biosynthesis</keyword>
<comment type="function">
    <text evidence="1 12">Converts 2,5-diamino-6-(ribosylamino)-4(3h)-pyrimidinone 5'-phosphate into 5-amino-6-(ribosylamino)-2,4(1h,3h)-pyrimidinedione 5'-phosphate.</text>
</comment>
<name>A0A1T5D2B0_9SPHN</name>
<evidence type="ECO:0000256" key="9">
    <source>
        <dbReference type="ARBA" id="ARBA00022857"/>
    </source>
</evidence>
<evidence type="ECO:0000313" key="17">
    <source>
        <dbReference type="EMBL" id="SKB65721.1"/>
    </source>
</evidence>
<feature type="binding site" evidence="14">
    <location>
        <begin position="255"/>
        <end position="261"/>
    </location>
    <ligand>
        <name>NADP(+)</name>
        <dbReference type="ChEBI" id="CHEBI:58349"/>
    </ligand>
</feature>
<comment type="catalytic activity">
    <reaction evidence="12">
        <text>5-amino-6-(5-phospho-D-ribitylamino)uracil + NADP(+) = 5-amino-6-(5-phospho-D-ribosylamino)uracil + NADPH + H(+)</text>
        <dbReference type="Rhea" id="RHEA:17845"/>
        <dbReference type="ChEBI" id="CHEBI:15378"/>
        <dbReference type="ChEBI" id="CHEBI:57783"/>
        <dbReference type="ChEBI" id="CHEBI:58349"/>
        <dbReference type="ChEBI" id="CHEBI:58421"/>
        <dbReference type="ChEBI" id="CHEBI:58453"/>
        <dbReference type="EC" id="1.1.1.193"/>
    </reaction>
</comment>
<keyword evidence="7 12" id="KW-0479">Metal-binding</keyword>
<evidence type="ECO:0000259" key="16">
    <source>
        <dbReference type="PROSITE" id="PS51747"/>
    </source>
</evidence>
<dbReference type="SUPFAM" id="SSF53927">
    <property type="entry name" value="Cytidine deaminase-like"/>
    <property type="match status" value="1"/>
</dbReference>
<feature type="binding site" evidence="15">
    <location>
        <position position="54"/>
    </location>
    <ligand>
        <name>Zn(2+)</name>
        <dbReference type="ChEBI" id="CHEBI:29105"/>
        <note>catalytic</note>
    </ligand>
</feature>
<dbReference type="AlphaFoldDB" id="A0A1T5D2B0"/>
<dbReference type="PROSITE" id="PS51747">
    <property type="entry name" value="CYT_DCMP_DEAMINASES_2"/>
    <property type="match status" value="1"/>
</dbReference>
<dbReference type="GO" id="GO:0009231">
    <property type="term" value="P:riboflavin biosynthetic process"/>
    <property type="evidence" value="ECO:0007669"/>
    <property type="project" value="UniProtKB-UniPathway"/>
</dbReference>
<feature type="binding site" evidence="14">
    <location>
        <position position="205"/>
    </location>
    <ligand>
        <name>NADP(+)</name>
        <dbReference type="ChEBI" id="CHEBI:58349"/>
    </ligand>
</feature>
<dbReference type="InterPro" id="IPR004794">
    <property type="entry name" value="Eubact_RibD"/>
</dbReference>
<evidence type="ECO:0000256" key="10">
    <source>
        <dbReference type="ARBA" id="ARBA00023002"/>
    </source>
</evidence>
<evidence type="ECO:0000256" key="4">
    <source>
        <dbReference type="ARBA" id="ARBA00005259"/>
    </source>
</evidence>
<feature type="active site" description="Proton donor" evidence="13">
    <location>
        <position position="56"/>
    </location>
</feature>
<dbReference type="NCBIfam" id="TIGR00326">
    <property type="entry name" value="eubact_ribD"/>
    <property type="match status" value="1"/>
</dbReference>
<feature type="binding site" evidence="14">
    <location>
        <position position="212"/>
    </location>
    <ligand>
        <name>substrate</name>
    </ligand>
</feature>
<protein>
    <recommendedName>
        <fullName evidence="12">Riboflavin biosynthesis protein RibD</fullName>
    </recommendedName>
    <domain>
        <recommendedName>
            <fullName evidence="12">Diaminohydroxyphosphoribosylaminopyrimidine deaminase</fullName>
            <shortName evidence="12">DRAP deaminase</shortName>
            <ecNumber evidence="12">3.5.4.26</ecNumber>
        </recommendedName>
        <alternativeName>
            <fullName evidence="12">Riboflavin-specific deaminase</fullName>
        </alternativeName>
    </domain>
    <domain>
        <recommendedName>
            <fullName evidence="12">5-amino-6-(5-phosphoribosylamino)uracil reductase</fullName>
            <ecNumber evidence="12">1.1.1.193</ecNumber>
        </recommendedName>
        <alternativeName>
            <fullName evidence="12">HTP reductase</fullName>
        </alternativeName>
    </domain>
</protein>
<dbReference type="InterPro" id="IPR002734">
    <property type="entry name" value="RibDG_C"/>
</dbReference>
<keyword evidence="10 12" id="KW-0560">Oxidoreductase</keyword>
<dbReference type="InterPro" id="IPR002125">
    <property type="entry name" value="CMP_dCMP_dom"/>
</dbReference>
<keyword evidence="8 12" id="KW-0862">Zinc</keyword>
<dbReference type="CDD" id="cd01284">
    <property type="entry name" value="Riboflavin_deaminase-reductase"/>
    <property type="match status" value="1"/>
</dbReference>
<dbReference type="InterPro" id="IPR016192">
    <property type="entry name" value="APOBEC/CMP_deaminase_Zn-bd"/>
</dbReference>
<evidence type="ECO:0000256" key="11">
    <source>
        <dbReference type="ARBA" id="ARBA00023268"/>
    </source>
</evidence>
<evidence type="ECO:0000256" key="14">
    <source>
        <dbReference type="PIRSR" id="PIRSR006769-2"/>
    </source>
</evidence>
<evidence type="ECO:0000256" key="8">
    <source>
        <dbReference type="ARBA" id="ARBA00022833"/>
    </source>
</evidence>
<dbReference type="GO" id="GO:0008703">
    <property type="term" value="F:5-amino-6-(5-phosphoribosylamino)uracil reductase activity"/>
    <property type="evidence" value="ECO:0007669"/>
    <property type="project" value="UniProtKB-EC"/>
</dbReference>
<evidence type="ECO:0000256" key="5">
    <source>
        <dbReference type="ARBA" id="ARBA00007417"/>
    </source>
</evidence>
<evidence type="ECO:0000256" key="6">
    <source>
        <dbReference type="ARBA" id="ARBA00022619"/>
    </source>
</evidence>
<dbReference type="Gene3D" id="3.40.430.10">
    <property type="entry name" value="Dihydrofolate Reductase, subunit A"/>
    <property type="match status" value="2"/>
</dbReference>
<dbReference type="Pfam" id="PF00383">
    <property type="entry name" value="dCMP_cyt_deam_1"/>
    <property type="match status" value="1"/>
</dbReference>
<feature type="binding site" evidence="14">
    <location>
        <position position="159"/>
    </location>
    <ligand>
        <name>NADP(+)</name>
        <dbReference type="ChEBI" id="CHEBI:58349"/>
    </ligand>
</feature>
<keyword evidence="11" id="KW-0511">Multifunctional enzyme</keyword>
<dbReference type="EMBL" id="FUYP01000012">
    <property type="protein sequence ID" value="SKB65721.1"/>
    <property type="molecule type" value="Genomic_DNA"/>
</dbReference>
<evidence type="ECO:0000256" key="7">
    <source>
        <dbReference type="ARBA" id="ARBA00022723"/>
    </source>
</evidence>
<evidence type="ECO:0000256" key="13">
    <source>
        <dbReference type="PIRSR" id="PIRSR006769-1"/>
    </source>
</evidence>
<feature type="binding site" evidence="14">
    <location>
        <position position="209"/>
    </location>
    <ligand>
        <name>substrate</name>
    </ligand>
</feature>
<gene>
    <name evidence="17" type="ORF">SAMN06295937_101291</name>
</gene>
<feature type="binding site" evidence="14">
    <location>
        <position position="253"/>
    </location>
    <ligand>
        <name>substrate</name>
    </ligand>
</feature>
<keyword evidence="12" id="KW-0378">Hydrolase</keyword>
<feature type="binding site" evidence="14">
    <location>
        <position position="173"/>
    </location>
    <ligand>
        <name>substrate</name>
    </ligand>
</feature>
<keyword evidence="18" id="KW-1185">Reference proteome</keyword>
<dbReference type="Pfam" id="PF01872">
    <property type="entry name" value="RibD_C"/>
    <property type="match status" value="2"/>
</dbReference>
<accession>A0A1T5D2B0</accession>
<dbReference type="InterPro" id="IPR050765">
    <property type="entry name" value="Riboflavin_Biosynth_HTPR"/>
</dbReference>
<dbReference type="InterPro" id="IPR016193">
    <property type="entry name" value="Cytidine_deaminase-like"/>
</dbReference>
<evidence type="ECO:0000256" key="2">
    <source>
        <dbReference type="ARBA" id="ARBA00004882"/>
    </source>
</evidence>
<keyword evidence="9 12" id="KW-0521">NADP</keyword>
<sequence length="324" mass="34001">MQRSPADADWMAAAVALAGRGRGRTAPNPNVGCLLVRDGRIIGRGWTQPGGRPHAEAMAIAAAGENAQGATAYVTLEPCAHASVRGPCCTSLLIEAGVARVVAALKDPDPRTDGRGITRLRDAGIAVEAGILADAARAAMAPWWTRRAAGRPFVTLKLATSLDGQIALADGSSRWITSHRARAHVHLERARHEAILVGRGTLEADAPSLDVRLPGLEGRSPQRFVLTRGSAPEGWTAAASPEATGEVHSLFVEGGAGAAAAFLAADRVDRLLLYRAPILIGGGRAAIGDIGLGDLADAHGRWRLSDSRLLGSDRLDVYERTRRE</sequence>
<dbReference type="GO" id="GO:0008270">
    <property type="term" value="F:zinc ion binding"/>
    <property type="evidence" value="ECO:0007669"/>
    <property type="project" value="InterPro"/>
</dbReference>
<dbReference type="Proteomes" id="UP000190044">
    <property type="component" value="Unassembled WGS sequence"/>
</dbReference>
<dbReference type="SUPFAM" id="SSF53597">
    <property type="entry name" value="Dihydrofolate reductase-like"/>
    <property type="match status" value="1"/>
</dbReference>
<feature type="binding site" evidence="14">
    <location>
        <position position="189"/>
    </location>
    <ligand>
        <name>substrate</name>
    </ligand>
</feature>
<evidence type="ECO:0000256" key="3">
    <source>
        <dbReference type="ARBA" id="ARBA00004910"/>
    </source>
</evidence>
<dbReference type="PANTHER" id="PTHR38011:SF7">
    <property type="entry name" value="2,5-DIAMINO-6-RIBOSYLAMINO-4(3H)-PYRIMIDINONE 5'-PHOSPHATE REDUCTASE"/>
    <property type="match status" value="1"/>
</dbReference>
<dbReference type="GO" id="GO:0008835">
    <property type="term" value="F:diaminohydroxyphosphoribosylaminopyrimidine deaminase activity"/>
    <property type="evidence" value="ECO:0007669"/>
    <property type="project" value="UniProtKB-EC"/>
</dbReference>
<dbReference type="InterPro" id="IPR024072">
    <property type="entry name" value="DHFR-like_dom_sf"/>
</dbReference>
<comment type="similarity">
    <text evidence="4 12">In the N-terminal section; belongs to the cytidine and deoxycytidylate deaminase family.</text>
</comment>
<feature type="binding site" evidence="15">
    <location>
        <position position="79"/>
    </location>
    <ligand>
        <name>Zn(2+)</name>
        <dbReference type="ChEBI" id="CHEBI:29105"/>
        <note>catalytic</note>
    </ligand>
</feature>
<dbReference type="EC" id="3.5.4.26" evidence="12"/>
<feature type="binding site" evidence="14">
    <location>
        <position position="175"/>
    </location>
    <ligand>
        <name>NADP(+)</name>
        <dbReference type="ChEBI" id="CHEBI:58349"/>
    </ligand>
</feature>
<dbReference type="PROSITE" id="PS00903">
    <property type="entry name" value="CYT_DCMP_DEAMINASES_1"/>
    <property type="match status" value="1"/>
</dbReference>
<comment type="catalytic activity">
    <reaction evidence="12">
        <text>2,5-diamino-6-hydroxy-4-(5-phosphoribosylamino)-pyrimidine + H2O + H(+) = 5-amino-6-(5-phospho-D-ribosylamino)uracil + NH4(+)</text>
        <dbReference type="Rhea" id="RHEA:21868"/>
        <dbReference type="ChEBI" id="CHEBI:15377"/>
        <dbReference type="ChEBI" id="CHEBI:15378"/>
        <dbReference type="ChEBI" id="CHEBI:28938"/>
        <dbReference type="ChEBI" id="CHEBI:58453"/>
        <dbReference type="ChEBI" id="CHEBI:58614"/>
        <dbReference type="EC" id="3.5.4.26"/>
    </reaction>
</comment>
<comment type="similarity">
    <text evidence="5 12">In the C-terminal section; belongs to the HTP reductase family.</text>
</comment>
<evidence type="ECO:0000256" key="1">
    <source>
        <dbReference type="ARBA" id="ARBA00002151"/>
    </source>
</evidence>
<reference evidence="18" key="1">
    <citation type="submission" date="2017-02" db="EMBL/GenBank/DDBJ databases">
        <authorList>
            <person name="Varghese N."/>
            <person name="Submissions S."/>
        </authorList>
    </citation>
    <scope>NUCLEOTIDE SEQUENCE [LARGE SCALE GENOMIC DNA]</scope>
    <source>
        <strain evidence="18">R11H</strain>
    </source>
</reference>
<evidence type="ECO:0000256" key="15">
    <source>
        <dbReference type="PIRSR" id="PIRSR006769-3"/>
    </source>
</evidence>
<evidence type="ECO:0000313" key="18">
    <source>
        <dbReference type="Proteomes" id="UP000190044"/>
    </source>
</evidence>
<feature type="binding site" evidence="15">
    <location>
        <position position="89"/>
    </location>
    <ligand>
        <name>Zn(2+)</name>
        <dbReference type="ChEBI" id="CHEBI:29105"/>
        <note>catalytic</note>
    </ligand>
</feature>
<comment type="pathway">
    <text evidence="3 12">Cofactor biosynthesis; riboflavin biosynthesis; 5-amino-6-(D-ribitylamino)uracil from GTP: step 3/4.</text>
</comment>
<proteinExistence type="inferred from homology"/>
<dbReference type="UniPathway" id="UPA00275">
    <property type="reaction ID" value="UER00401"/>
</dbReference>
<dbReference type="PANTHER" id="PTHR38011">
    <property type="entry name" value="DIHYDROFOLATE REDUCTASE FAMILY PROTEIN (AFU_ORTHOLOGUE AFUA_8G06820)"/>
    <property type="match status" value="1"/>
</dbReference>
<comment type="cofactor">
    <cofactor evidence="12 15">
        <name>Zn(2+)</name>
        <dbReference type="ChEBI" id="CHEBI:29105"/>
    </cofactor>
    <text evidence="12 15">Binds 1 zinc ion.</text>
</comment>
<feature type="domain" description="CMP/dCMP-type deaminase" evidence="16">
    <location>
        <begin position="5"/>
        <end position="128"/>
    </location>
</feature>
<organism evidence="17 18">
    <name type="scientific">Sphingopyxis flava</name>
    <dbReference type="NCBI Taxonomy" id="1507287"/>
    <lineage>
        <taxon>Bacteria</taxon>
        <taxon>Pseudomonadati</taxon>
        <taxon>Pseudomonadota</taxon>
        <taxon>Alphaproteobacteria</taxon>
        <taxon>Sphingomonadales</taxon>
        <taxon>Sphingomonadaceae</taxon>
        <taxon>Sphingopyxis</taxon>
    </lineage>
</organism>
<dbReference type="PIRSF" id="PIRSF006769">
    <property type="entry name" value="RibD"/>
    <property type="match status" value="1"/>
</dbReference>
<evidence type="ECO:0000256" key="12">
    <source>
        <dbReference type="PIRNR" id="PIRNR006769"/>
    </source>
</evidence>
<feature type="binding site" evidence="14">
    <location>
        <position position="201"/>
    </location>
    <ligand>
        <name>NADP(+)</name>
        <dbReference type="ChEBI" id="CHEBI:58349"/>
    </ligand>
</feature>
<dbReference type="Gene3D" id="3.40.140.10">
    <property type="entry name" value="Cytidine Deaminase, domain 2"/>
    <property type="match status" value="1"/>
</dbReference>
<comment type="pathway">
    <text evidence="2 12">Cofactor biosynthesis; riboflavin biosynthesis; 5-amino-6-(D-ribitylamino)uracil from GTP: step 2/4.</text>
</comment>